<sequence length="133" mass="14617">MDGAAHPTLLESIAAWALTVACVYSIAYEFWRSTAKAGTSRHDTMRGFVAQLWQYALGAVVIVLLFLGVPFAAWIGLGFSAIVIVVSIFFYNPTIMLERQPTIADWIEDLVFTGLQFVVVTLLVFEVSGLLLS</sequence>
<name>A0A6I4NUP8_9MICO</name>
<comment type="caution">
    <text evidence="2">The sequence shown here is derived from an EMBL/GenBank/DDBJ whole genome shotgun (WGS) entry which is preliminary data.</text>
</comment>
<accession>A0A6I4NUP8</accession>
<feature type="transmembrane region" description="Helical" evidence="1">
    <location>
        <begin position="79"/>
        <end position="98"/>
    </location>
</feature>
<evidence type="ECO:0000313" key="3">
    <source>
        <dbReference type="Proteomes" id="UP000438182"/>
    </source>
</evidence>
<dbReference type="RefSeq" id="WP_160423159.1">
    <property type="nucleotide sequence ID" value="NZ_WSTA01000013.1"/>
</dbReference>
<dbReference type="AlphaFoldDB" id="A0A6I4NUP8"/>
<evidence type="ECO:0008006" key="4">
    <source>
        <dbReference type="Google" id="ProtNLM"/>
    </source>
</evidence>
<dbReference type="Proteomes" id="UP000438182">
    <property type="component" value="Unassembled WGS sequence"/>
</dbReference>
<reference evidence="2 3" key="1">
    <citation type="submission" date="2019-12" db="EMBL/GenBank/DDBJ databases">
        <authorList>
            <person name="Kim Y.S."/>
        </authorList>
    </citation>
    <scope>NUCLEOTIDE SEQUENCE [LARGE SCALE GENOMIC DNA]</scope>
    <source>
        <strain evidence="2 3">MMS17-SY077</strain>
    </source>
</reference>
<feature type="transmembrane region" description="Helical" evidence="1">
    <location>
        <begin position="12"/>
        <end position="31"/>
    </location>
</feature>
<keyword evidence="3" id="KW-1185">Reference proteome</keyword>
<evidence type="ECO:0000313" key="2">
    <source>
        <dbReference type="EMBL" id="MWB97811.1"/>
    </source>
</evidence>
<dbReference type="EMBL" id="WSTA01000013">
    <property type="protein sequence ID" value="MWB97811.1"/>
    <property type="molecule type" value="Genomic_DNA"/>
</dbReference>
<organism evidence="2 3">
    <name type="scientific">Agromyces seonyuensis</name>
    <dbReference type="NCBI Taxonomy" id="2662446"/>
    <lineage>
        <taxon>Bacteria</taxon>
        <taxon>Bacillati</taxon>
        <taxon>Actinomycetota</taxon>
        <taxon>Actinomycetes</taxon>
        <taxon>Micrococcales</taxon>
        <taxon>Microbacteriaceae</taxon>
        <taxon>Agromyces</taxon>
    </lineage>
</organism>
<gene>
    <name evidence="2" type="ORF">GB864_04495</name>
</gene>
<protein>
    <recommendedName>
        <fullName evidence="4">DUF1761 family protein</fullName>
    </recommendedName>
</protein>
<feature type="transmembrane region" description="Helical" evidence="1">
    <location>
        <begin position="110"/>
        <end position="132"/>
    </location>
</feature>
<keyword evidence="1" id="KW-0472">Membrane</keyword>
<keyword evidence="1" id="KW-1133">Transmembrane helix</keyword>
<feature type="transmembrane region" description="Helical" evidence="1">
    <location>
        <begin position="52"/>
        <end position="73"/>
    </location>
</feature>
<proteinExistence type="predicted"/>
<keyword evidence="1" id="KW-0812">Transmembrane</keyword>
<evidence type="ECO:0000256" key="1">
    <source>
        <dbReference type="SAM" id="Phobius"/>
    </source>
</evidence>